<evidence type="ECO:0000256" key="2">
    <source>
        <dbReference type="ARBA" id="ARBA00023235"/>
    </source>
</evidence>
<protein>
    <submittedName>
        <fullName evidence="3">AGE family epimerase/isomerase</fullName>
    </submittedName>
</protein>
<keyword evidence="4" id="KW-1185">Reference proteome</keyword>
<dbReference type="InterPro" id="IPR034116">
    <property type="entry name" value="AGE_dom"/>
</dbReference>
<reference evidence="3 4" key="1">
    <citation type="journal article" date="2013" name="Genome Announc.">
        <title>Genome Sequence of the Polycyclic Aromatic Hydrocarbon-Degrading Bacterium Strain Marinobacter nanhaiticus D15-8WT.</title>
        <authorList>
            <person name="Cui Z."/>
            <person name="Gao W."/>
            <person name="Li Q."/>
            <person name="Xu G."/>
            <person name="Zheng L."/>
        </authorList>
    </citation>
    <scope>NUCLEOTIDE SEQUENCE [LARGE SCALE GENOMIC DNA]</scope>
    <source>
        <strain evidence="3 4">D15-8W</strain>
    </source>
</reference>
<comment type="similarity">
    <text evidence="1">Belongs to the N-acylglucosamine 2-epimerase family.</text>
</comment>
<dbReference type="PATRIC" id="fig|626887.3.peg.2228"/>
<dbReference type="EMBL" id="APLQ01000011">
    <property type="protein sequence ID" value="ENO15897.1"/>
    <property type="molecule type" value="Genomic_DNA"/>
</dbReference>
<dbReference type="InterPro" id="IPR012341">
    <property type="entry name" value="6hp_glycosidase-like_sf"/>
</dbReference>
<dbReference type="HOGENOM" id="CLU_042253_1_0_6"/>
<dbReference type="AlphaFoldDB" id="N6WXT5"/>
<evidence type="ECO:0000313" key="4">
    <source>
        <dbReference type="Proteomes" id="UP000013165"/>
    </source>
</evidence>
<dbReference type="GO" id="GO:0005975">
    <property type="term" value="P:carbohydrate metabolic process"/>
    <property type="evidence" value="ECO:0007669"/>
    <property type="project" value="InterPro"/>
</dbReference>
<dbReference type="PANTHER" id="PTHR15108">
    <property type="entry name" value="N-ACYLGLUCOSAMINE-2-EPIMERASE"/>
    <property type="match status" value="1"/>
</dbReference>
<dbReference type="InterPro" id="IPR008928">
    <property type="entry name" value="6-hairpin_glycosidase_sf"/>
</dbReference>
<dbReference type="Gene3D" id="1.50.10.10">
    <property type="match status" value="1"/>
</dbReference>
<evidence type="ECO:0000313" key="3">
    <source>
        <dbReference type="EMBL" id="ENO15897.1"/>
    </source>
</evidence>
<dbReference type="FunFam" id="1.50.10.10:FF:000057">
    <property type="entry name" value="N-acylglucosamine 2-epimerase"/>
    <property type="match status" value="1"/>
</dbReference>
<proteinExistence type="inferred from homology"/>
<dbReference type="STRING" id="626887.J057_11111"/>
<dbReference type="InterPro" id="IPR010819">
    <property type="entry name" value="AGE/CE"/>
</dbReference>
<dbReference type="Proteomes" id="UP000013165">
    <property type="component" value="Unassembled WGS sequence"/>
</dbReference>
<evidence type="ECO:0000256" key="1">
    <source>
        <dbReference type="ARBA" id="ARBA00008558"/>
    </source>
</evidence>
<sequence>MTTSPDFQNPEFLTQHIKDILGFYDGRCKDPSGGFFQYFRNDGDIYNDHHRHLVSSTRFVFNYAKAGHFFDRPDYLNLARHGLAYLADVHWEADQQGYAWTLDQHHPEDSTRHCYGMAFVLLAYATAFECGIDEARDGIDKAFNLMEKRFWLPEHGLYADEASPDWSALSPYRGQNANMHTCEAMLAAYEATGDSKFLDRAYMLAQNICQRQAAQGDGLIWEHYDELWQIDWNYNRDNPRHLFRPWGFQPGHQTEWTKLLLILHRHRPEPWMIERARDLFDRALSVAWDDEHGGIVYGFAPDGSICDGDKYFWVQAETFAAAALLAKATGESEYWNWYNRIWDYAWTHFVDHKYGAWYRILTRNNQQYSDEKSPAGKTDYHTMGACYEVLRCLGASR</sequence>
<dbReference type="SUPFAM" id="SSF48208">
    <property type="entry name" value="Six-hairpin glycosidases"/>
    <property type="match status" value="1"/>
</dbReference>
<dbReference type="RefSeq" id="WP_004580187.1">
    <property type="nucleotide sequence ID" value="NZ_AP028878.1"/>
</dbReference>
<dbReference type="eggNOG" id="COG2942">
    <property type="taxonomic scope" value="Bacteria"/>
</dbReference>
<accession>N6WXT5</accession>
<dbReference type="OrthoDB" id="9806359at2"/>
<organism evidence="3 4">
    <name type="scientific">Marinobacter nanhaiticus D15-8W</name>
    <dbReference type="NCBI Taxonomy" id="626887"/>
    <lineage>
        <taxon>Bacteria</taxon>
        <taxon>Pseudomonadati</taxon>
        <taxon>Pseudomonadota</taxon>
        <taxon>Gammaproteobacteria</taxon>
        <taxon>Pseudomonadales</taxon>
        <taxon>Marinobacteraceae</taxon>
        <taxon>Marinobacter</taxon>
    </lineage>
</organism>
<gene>
    <name evidence="3" type="ORF">J057_11111</name>
</gene>
<keyword evidence="2 3" id="KW-0413">Isomerase</keyword>
<dbReference type="Pfam" id="PF07221">
    <property type="entry name" value="GlcNAc_2-epim"/>
    <property type="match status" value="1"/>
</dbReference>
<name>N6WXT5_9GAMM</name>
<dbReference type="CDD" id="cd00249">
    <property type="entry name" value="AGE"/>
    <property type="match status" value="1"/>
</dbReference>
<comment type="caution">
    <text evidence="3">The sequence shown here is derived from an EMBL/GenBank/DDBJ whole genome shotgun (WGS) entry which is preliminary data.</text>
</comment>
<dbReference type="GO" id="GO:0016853">
    <property type="term" value="F:isomerase activity"/>
    <property type="evidence" value="ECO:0007669"/>
    <property type="project" value="UniProtKB-KW"/>
</dbReference>